<dbReference type="EMBL" id="JAHRHJ020003181">
    <property type="protein sequence ID" value="KAH9292318.1"/>
    <property type="molecule type" value="Genomic_DNA"/>
</dbReference>
<keyword evidence="4" id="KW-0378">Hydrolase</keyword>
<dbReference type="InterPro" id="IPR001584">
    <property type="entry name" value="Integrase_cat-core"/>
</dbReference>
<dbReference type="PANTHER" id="PTHR42648:SF28">
    <property type="entry name" value="TRANSPOSON-ENCODED PROTEIN WITH RIBONUCLEASE H-LIKE AND RETROVIRUS ZINC FINGER-LIKE DOMAINS"/>
    <property type="match status" value="1"/>
</dbReference>
<evidence type="ECO:0000256" key="4">
    <source>
        <dbReference type="ARBA" id="ARBA00022801"/>
    </source>
</evidence>
<dbReference type="InterPro" id="IPR025724">
    <property type="entry name" value="GAG-pre-integrase_dom"/>
</dbReference>
<evidence type="ECO:0000256" key="2">
    <source>
        <dbReference type="ARBA" id="ARBA00022723"/>
    </source>
</evidence>
<dbReference type="InterPro" id="IPR036875">
    <property type="entry name" value="Znf_CCHC_sf"/>
</dbReference>
<reference evidence="9 10" key="1">
    <citation type="journal article" date="2021" name="Nat. Plants">
        <title>The Taxus genome provides insights into paclitaxel biosynthesis.</title>
        <authorList>
            <person name="Xiong X."/>
            <person name="Gou J."/>
            <person name="Liao Q."/>
            <person name="Li Y."/>
            <person name="Zhou Q."/>
            <person name="Bi G."/>
            <person name="Li C."/>
            <person name="Du R."/>
            <person name="Wang X."/>
            <person name="Sun T."/>
            <person name="Guo L."/>
            <person name="Liang H."/>
            <person name="Lu P."/>
            <person name="Wu Y."/>
            <person name="Zhang Z."/>
            <person name="Ro D.K."/>
            <person name="Shang Y."/>
            <person name="Huang S."/>
            <person name="Yan J."/>
        </authorList>
    </citation>
    <scope>NUCLEOTIDE SEQUENCE [LARGE SCALE GENOMIC DNA]</scope>
    <source>
        <strain evidence="9">Ta-2019</strain>
    </source>
</reference>
<dbReference type="Pfam" id="PF13976">
    <property type="entry name" value="gag_pre-integrs"/>
    <property type="match status" value="1"/>
</dbReference>
<keyword evidence="10" id="KW-1185">Reference proteome</keyword>
<dbReference type="InterPro" id="IPR001878">
    <property type="entry name" value="Znf_CCHC"/>
</dbReference>
<dbReference type="Pfam" id="PF07727">
    <property type="entry name" value="RVT_2"/>
    <property type="match status" value="1"/>
</dbReference>
<feature type="domain" description="Integrase catalytic" evidence="8">
    <location>
        <begin position="463"/>
        <end position="637"/>
    </location>
</feature>
<dbReference type="GO" id="GO:0006508">
    <property type="term" value="P:proteolysis"/>
    <property type="evidence" value="ECO:0007669"/>
    <property type="project" value="UniProtKB-KW"/>
</dbReference>
<feature type="domain" description="CCHC-type" evidence="7">
    <location>
        <begin position="231"/>
        <end position="245"/>
    </location>
</feature>
<keyword evidence="1" id="KW-0645">Protease</keyword>
<dbReference type="Pfam" id="PF25597">
    <property type="entry name" value="SH3_retrovirus"/>
    <property type="match status" value="1"/>
</dbReference>
<keyword evidence="5" id="KW-0862">Zinc</keyword>
<organism evidence="9 10">
    <name type="scientific">Taxus chinensis</name>
    <name type="common">Chinese yew</name>
    <name type="synonym">Taxus wallichiana var. chinensis</name>
    <dbReference type="NCBI Taxonomy" id="29808"/>
    <lineage>
        <taxon>Eukaryota</taxon>
        <taxon>Viridiplantae</taxon>
        <taxon>Streptophyta</taxon>
        <taxon>Embryophyta</taxon>
        <taxon>Tracheophyta</taxon>
        <taxon>Spermatophyta</taxon>
        <taxon>Pinopsida</taxon>
        <taxon>Pinidae</taxon>
        <taxon>Conifers II</taxon>
        <taxon>Cupressales</taxon>
        <taxon>Taxaceae</taxon>
        <taxon>Taxus</taxon>
    </lineage>
</organism>
<dbReference type="SUPFAM" id="SSF57756">
    <property type="entry name" value="Retrovirus zinc finger-like domains"/>
    <property type="match status" value="1"/>
</dbReference>
<dbReference type="SUPFAM" id="SSF56672">
    <property type="entry name" value="DNA/RNA polymerases"/>
    <property type="match status" value="1"/>
</dbReference>
<dbReference type="Pfam" id="PF22936">
    <property type="entry name" value="Pol_BBD"/>
    <property type="match status" value="1"/>
</dbReference>
<keyword evidence="3" id="KW-0064">Aspartyl protease</keyword>
<dbReference type="InterPro" id="IPR043502">
    <property type="entry name" value="DNA/RNA_pol_sf"/>
</dbReference>
<dbReference type="GO" id="GO:0003676">
    <property type="term" value="F:nucleic acid binding"/>
    <property type="evidence" value="ECO:0007669"/>
    <property type="project" value="InterPro"/>
</dbReference>
<dbReference type="CDD" id="cd09272">
    <property type="entry name" value="RNase_HI_RT_Ty1"/>
    <property type="match status" value="1"/>
</dbReference>
<evidence type="ECO:0000313" key="10">
    <source>
        <dbReference type="Proteomes" id="UP000824469"/>
    </source>
</evidence>
<dbReference type="Proteomes" id="UP000824469">
    <property type="component" value="Unassembled WGS sequence"/>
</dbReference>
<evidence type="ECO:0000259" key="7">
    <source>
        <dbReference type="PROSITE" id="PS50158"/>
    </source>
</evidence>
<dbReference type="PROSITE" id="PS50994">
    <property type="entry name" value="INTEGRASE"/>
    <property type="match status" value="1"/>
</dbReference>
<dbReference type="GO" id="GO:0008270">
    <property type="term" value="F:zinc ion binding"/>
    <property type="evidence" value="ECO:0007669"/>
    <property type="project" value="UniProtKB-KW"/>
</dbReference>
<dbReference type="GO" id="GO:0004190">
    <property type="term" value="F:aspartic-type endopeptidase activity"/>
    <property type="evidence" value="ECO:0007669"/>
    <property type="project" value="UniProtKB-KW"/>
</dbReference>
<dbReference type="Gene3D" id="3.30.420.10">
    <property type="entry name" value="Ribonuclease H-like superfamily/Ribonuclease H"/>
    <property type="match status" value="1"/>
</dbReference>
<dbReference type="Pfam" id="PF00665">
    <property type="entry name" value="rve"/>
    <property type="match status" value="1"/>
</dbReference>
<evidence type="ECO:0008006" key="11">
    <source>
        <dbReference type="Google" id="ProtNLM"/>
    </source>
</evidence>
<feature type="region of interest" description="Disordered" evidence="6">
    <location>
        <begin position="189"/>
        <end position="225"/>
    </location>
</feature>
<evidence type="ECO:0000256" key="6">
    <source>
        <dbReference type="SAM" id="MobiDB-lite"/>
    </source>
</evidence>
<evidence type="ECO:0000313" key="9">
    <source>
        <dbReference type="EMBL" id="KAH9292318.1"/>
    </source>
</evidence>
<evidence type="ECO:0000256" key="5">
    <source>
        <dbReference type="PROSITE-ProRule" id="PRU00047"/>
    </source>
</evidence>
<comment type="caution">
    <text evidence="9">The sequence shown here is derived from an EMBL/GenBank/DDBJ whole genome shotgun (WGS) entry which is preliminary data.</text>
</comment>
<dbReference type="SMART" id="SM00343">
    <property type="entry name" value="ZnF_C2HC"/>
    <property type="match status" value="1"/>
</dbReference>
<dbReference type="InterPro" id="IPR036397">
    <property type="entry name" value="RNaseH_sf"/>
</dbReference>
<accession>A0AA38C3V1</accession>
<name>A0AA38C3V1_TAXCH</name>
<dbReference type="InterPro" id="IPR054722">
    <property type="entry name" value="PolX-like_BBD"/>
</dbReference>
<dbReference type="InterPro" id="IPR057670">
    <property type="entry name" value="SH3_retrovirus"/>
</dbReference>
<gene>
    <name evidence="9" type="ORF">KI387_042494</name>
</gene>
<evidence type="ECO:0000256" key="1">
    <source>
        <dbReference type="ARBA" id="ARBA00022670"/>
    </source>
</evidence>
<dbReference type="OMA" id="CDAYALI"/>
<dbReference type="InterPro" id="IPR013103">
    <property type="entry name" value="RVT_2"/>
</dbReference>
<dbReference type="PROSITE" id="PS50158">
    <property type="entry name" value="ZF_CCHC"/>
    <property type="match status" value="1"/>
</dbReference>
<dbReference type="PANTHER" id="PTHR42648">
    <property type="entry name" value="TRANSPOSASE, PUTATIVE-RELATED"/>
    <property type="match status" value="1"/>
</dbReference>
<dbReference type="InterPro" id="IPR012337">
    <property type="entry name" value="RNaseH-like_sf"/>
</dbReference>
<proteinExistence type="predicted"/>
<protein>
    <recommendedName>
        <fullName evidence="11">Gag-pol polyprotein</fullName>
    </recommendedName>
</protein>
<dbReference type="SUPFAM" id="SSF53098">
    <property type="entry name" value="Ribonuclease H-like"/>
    <property type="match status" value="1"/>
</dbReference>
<keyword evidence="5" id="KW-0863">Zinc-finger</keyword>
<dbReference type="Pfam" id="PF14223">
    <property type="entry name" value="Retrotran_gag_2"/>
    <property type="match status" value="1"/>
</dbReference>
<feature type="non-terminal residue" evidence="9">
    <location>
        <position position="1314"/>
    </location>
</feature>
<keyword evidence="2" id="KW-0479">Metal-binding</keyword>
<dbReference type="GO" id="GO:0015074">
    <property type="term" value="P:DNA integration"/>
    <property type="evidence" value="ECO:0007669"/>
    <property type="project" value="InterPro"/>
</dbReference>
<evidence type="ECO:0000259" key="8">
    <source>
        <dbReference type="PROSITE" id="PS50994"/>
    </source>
</evidence>
<sequence>MAKTQSAKFEIEKFDGSNNFELWKVKMRDILCVQGVVKALAGKAKKPASMEDDDWDEMETRALSAIRLCLADDVLFNIVSETTAAGLWTKLESLYMTKSLTNRILLKRQLYTLRMKEGMTISEHLNTFNTLICKLDSTGDKISNEDKTVTLLSSLPESWDHFVTSISFSSKEVISFDVVVGAMISEETRKRSSLETSTTEVMMARGRTTERGQHSKGPARSKSKGKKSKLKCWFCNKSGHLKKDCWKRKEASKEEDSTKEANIAEKDSGMVDEVLSTSIVSQYHYDWLIDSGASHHMCLHRNWYSTYQSIDDGVVYMGNDVTCKTVGIGSIRIKMYDGIVRTLTDVRHVPDLRKNLISLGVLDSSGHKGSVQGGVLKISKGILIVMKANRVGNLYKLEGRTEIDQAGVASEDAGESTRLWHQRLGHISEKGIKVLADRKLLPSLKTVDLKFCEHCVYGKQARQKFKPGKHTSKGILDYIHSDLWGPAPKLSYGGSSYFVSFIDDYSRKVWIYLLKRKADVFNTFKQFRALVEKSTGKSIKCLRTDNGGEFTSKEFENYCKNEGIDRHKTTVYTPQQNGIAERMNRTLLERARSMLSNAKLQQELWGEALLTACYLVNRSPSTAIDCKIPQEVWTGQPCNYSSLRVFGCDAYALIPKSQRSKLDPKSQKLVFVGYGDGVKGYRLWNPTAHKIIINRDVIFDEISLMKSDGKNVMKQVDVPQSQQIQFDIHSSTGENHEDVREQDIHEEITQEDEQIETPQEIEEIPQQALRRSTRIRSVPSRYDDFVTSVALISNEGEPSCYKEAIEVSDSDKWKHAMKEEIDALIKNKTWDLVELPKNRKSVGCKWVYKLKKGADDVISKYKARLVAKGFSQEAGIDFHEIFSPVVKIVSIRMVLALVALHNLELEQLDVKTAFLHGDLDEEIYMEQPEGFVQNRNKRFVCKLKKSLYGLKQSSRQWYKKFDSFMVSHNFTRSEYDHCVYFKRLDNGMFIILVLYVDDMLVASKSMVDISRLKAQLARTFDMKDLGAARQILGMEIHRDKTKGKLWLSQEKYVEKILQRFDMDKVKPVNIPLASHFKLSSGLCPSNDEEKEYMSRVPYANAVGSLMYAMVSTRPDISHAVGVVSRYMAKPGKEHWAAVKWVLRYLRGTSSYCITFDGCSDKVCGYVDSDFAGDLDKRRSTSGYVFTLAGGPISWMSKLQSIVALSTTEAEYVSASHACKEAVWLKGLLGELGQFQKSVKIFCDSQSAIYLAKNPAYHSKSKHIPVKYHYVRHVVDEGQVILDKVHTQKNCADMFTKPVILEKLRWCLASLGLQK</sequence>
<dbReference type="InterPro" id="IPR039537">
    <property type="entry name" value="Retrotran_Ty1/copia-like"/>
</dbReference>
<evidence type="ECO:0000256" key="3">
    <source>
        <dbReference type="ARBA" id="ARBA00022750"/>
    </source>
</evidence>